<dbReference type="Pfam" id="PF07564">
    <property type="entry name" value="DUF1542"/>
    <property type="match status" value="10"/>
</dbReference>
<feature type="compositionally biased region" description="Basic and acidic residues" evidence="6">
    <location>
        <begin position="1"/>
        <end position="17"/>
    </location>
</feature>
<feature type="region of interest" description="Disordered" evidence="6">
    <location>
        <begin position="819"/>
        <end position="890"/>
    </location>
</feature>
<organism evidence="9 10">
    <name type="scientific">Limosilactobacillus rudii</name>
    <dbReference type="NCBI Taxonomy" id="2759755"/>
    <lineage>
        <taxon>Bacteria</taxon>
        <taxon>Bacillati</taxon>
        <taxon>Bacillota</taxon>
        <taxon>Bacilli</taxon>
        <taxon>Lactobacillales</taxon>
        <taxon>Lactobacillaceae</taxon>
        <taxon>Limosilactobacillus</taxon>
    </lineage>
</organism>
<dbReference type="Pfam" id="PF00746">
    <property type="entry name" value="Gram_pos_anchor"/>
    <property type="match status" value="1"/>
</dbReference>
<evidence type="ECO:0000256" key="7">
    <source>
        <dbReference type="SAM" id="Phobius"/>
    </source>
</evidence>
<evidence type="ECO:0000256" key="2">
    <source>
        <dbReference type="ARBA" id="ARBA00022525"/>
    </source>
</evidence>
<keyword evidence="5" id="KW-0175">Coiled coil</keyword>
<feature type="coiled-coil region" evidence="5">
    <location>
        <begin position="468"/>
        <end position="541"/>
    </location>
</feature>
<dbReference type="NCBIfam" id="TIGR01167">
    <property type="entry name" value="LPXTG_anchor"/>
    <property type="match status" value="1"/>
</dbReference>
<sequence>AKKAYDKAVSDGQKVLDDNNASQADVDKAAKAIEDAKGNLNGIANLHHGQAVAKSNLNDDAEKAKQTIDAQPDLTPEQKQAAKDDVDKAAKTANDAIDKATTTDDVDKATNDGLTNIDKAAAKAAVQNALNAKTAEIKDASSLTNDERTNLEQKAQKFADDAFAAIDAAKDVPTVDASRDEGIANINGVEVPTASPAKNAANHAIDDALKAKIDEINKADNLTEPEKDALKKEANDRADKAKDNIAKATTDADVTKATTDGVNDIADVKVPSLEDAKKNAIDIINDTLKQKNVEIDGATNLTDPEKDALKKEAKDAADDAISKINDAKTNDAVKEERDTGVQNIENVTIPSLDDAKSDAAKVIDQVLAEKTVEINKADHLSDGEKNALIKKATDFANDAKDKINKATTNDAVKNAETKGVQDILGVKVPGLNDHKKNAIDALDAAKKDKNTEIDNASHLNAAEKDALKKQVEDEYTKAVANVNNAKTDDAVDAARDTGVQAILGIKIPGLKDAQQNATDAVNQVRNVKKEAIDNAKNLTDSQKDTLKKQVDDIADDAINNINNAKTDDEAKDAETTGIDNILNLVIPSLDDAKSDAKQAVTDALNAKTAEINGATYLTNDKKQALLDEANKDAETAYKNIDAATTNHAADDAAKDGVQTILNIKVPSLASVQQDAIDAINEELANKKAQINAANISDTTKDALIKEATDAANKAIAAVKTAATASEISSLADDGITTIKNINPALQTAKDNAIKAIDDALNAKKAEIDAANLTSAEENELTNQAQTAADTAKEEINAANTEEAVADAQSRGVAAIEAIEVPTASQDQTDDNTSATDTTENNSSEGKQEVSQNSNTQGNHQKVTKSVANTHNGQKTTNANKQATLPQTGNEANRGMSLAGLAVAGLVGLVGLAAKFGKKNF</sequence>
<evidence type="ECO:0000256" key="5">
    <source>
        <dbReference type="SAM" id="Coils"/>
    </source>
</evidence>
<keyword evidence="3" id="KW-0732">Signal</keyword>
<gene>
    <name evidence="9" type="ORF">H5S09_06935</name>
</gene>
<keyword evidence="4" id="KW-0572">Peptidoglycan-anchor</keyword>
<feature type="domain" description="Gram-positive cocci surface proteins LPxTG" evidence="8">
    <location>
        <begin position="884"/>
        <end position="920"/>
    </location>
</feature>
<keyword evidence="7" id="KW-1133">Transmembrane helix</keyword>
<keyword evidence="7" id="KW-0812">Transmembrane</keyword>
<evidence type="ECO:0000256" key="3">
    <source>
        <dbReference type="ARBA" id="ARBA00022729"/>
    </source>
</evidence>
<feature type="coiled-coil region" evidence="5">
    <location>
        <begin position="619"/>
        <end position="696"/>
    </location>
</feature>
<keyword evidence="10" id="KW-1185">Reference proteome</keyword>
<dbReference type="RefSeq" id="WP_182596414.1">
    <property type="nucleotide sequence ID" value="NZ_JACIVA010000048.1"/>
</dbReference>
<keyword evidence="1" id="KW-0134">Cell wall</keyword>
<evidence type="ECO:0000313" key="9">
    <source>
        <dbReference type="EMBL" id="MBB1097674.1"/>
    </source>
</evidence>
<dbReference type="Gene3D" id="1.20.5.420">
    <property type="entry name" value="Immunoglobulin FC, subunit C"/>
    <property type="match status" value="1"/>
</dbReference>
<proteinExistence type="predicted"/>
<dbReference type="Proteomes" id="UP000517106">
    <property type="component" value="Unassembled WGS sequence"/>
</dbReference>
<feature type="compositionally biased region" description="Polar residues" evidence="6">
    <location>
        <begin position="822"/>
        <end position="890"/>
    </location>
</feature>
<keyword evidence="7" id="KW-0472">Membrane</keyword>
<dbReference type="AlphaFoldDB" id="A0A7W3ULC5"/>
<evidence type="ECO:0000256" key="1">
    <source>
        <dbReference type="ARBA" id="ARBA00022512"/>
    </source>
</evidence>
<evidence type="ECO:0000313" key="10">
    <source>
        <dbReference type="Proteomes" id="UP000517106"/>
    </source>
</evidence>
<dbReference type="InterPro" id="IPR019931">
    <property type="entry name" value="LPXTG_anchor"/>
</dbReference>
<dbReference type="InterPro" id="IPR011439">
    <property type="entry name" value="DUF1542"/>
</dbReference>
<feature type="region of interest" description="Disordered" evidence="6">
    <location>
        <begin position="54"/>
        <end position="87"/>
    </location>
</feature>
<feature type="transmembrane region" description="Helical" evidence="7">
    <location>
        <begin position="894"/>
        <end position="913"/>
    </location>
</feature>
<protein>
    <submittedName>
        <fullName evidence="9">DUF1542 domain-containing protein</fullName>
    </submittedName>
</protein>
<evidence type="ECO:0000256" key="6">
    <source>
        <dbReference type="SAM" id="MobiDB-lite"/>
    </source>
</evidence>
<feature type="region of interest" description="Disordered" evidence="6">
    <location>
        <begin position="1"/>
        <end position="23"/>
    </location>
</feature>
<dbReference type="PROSITE" id="PS50847">
    <property type="entry name" value="GRAM_POS_ANCHORING"/>
    <property type="match status" value="1"/>
</dbReference>
<dbReference type="EMBL" id="JACIVA010000048">
    <property type="protein sequence ID" value="MBB1097674.1"/>
    <property type="molecule type" value="Genomic_DNA"/>
</dbReference>
<comment type="caution">
    <text evidence="9">The sequence shown here is derived from an EMBL/GenBank/DDBJ whole genome shotgun (WGS) entry which is preliminary data.</text>
</comment>
<dbReference type="Gene3D" id="1.20.120.1850">
    <property type="entry name" value="Ebh helix bundles repeating unit (S and A modules)"/>
    <property type="match status" value="1"/>
</dbReference>
<feature type="non-terminal residue" evidence="9">
    <location>
        <position position="1"/>
    </location>
</feature>
<accession>A0A7W3ULC5</accession>
<name>A0A7W3ULC5_9LACO</name>
<evidence type="ECO:0000259" key="8">
    <source>
        <dbReference type="PROSITE" id="PS50847"/>
    </source>
</evidence>
<reference evidence="9 10" key="1">
    <citation type="submission" date="2020-07" db="EMBL/GenBank/DDBJ databases">
        <title>Description of Limosilactobacillus balticus sp. nov., Limosilactobacillus agrestis sp. nov., Limosilactobacillus albertensis sp. nov., Limosilactobacillus rudii sp. nov., Limosilactobacillus fastidiosus sp. nov., five novel Limosilactobacillus species isolated from the vertebrate gastrointestinal tract, and proposal of 6 subspecies of Limosilactobacillus reuteri adapted to the gastrointestinal tract of specific vertebrate hosts.</title>
        <authorList>
            <person name="Li F."/>
            <person name="Cheng C."/>
            <person name="Zheng J."/>
            <person name="Quevedo R.M."/>
            <person name="Li J."/>
            <person name="Roos S."/>
            <person name="Gaenzle M.G."/>
            <person name="Walter J."/>
        </authorList>
    </citation>
    <scope>NUCLEOTIDE SEQUENCE [LARGE SCALE GENOMIC DNA]</scope>
    <source>
        <strain evidence="9 10">STM2_1</strain>
    </source>
</reference>
<keyword evidence="2" id="KW-0964">Secreted</keyword>
<evidence type="ECO:0000256" key="4">
    <source>
        <dbReference type="ARBA" id="ARBA00023088"/>
    </source>
</evidence>